<evidence type="ECO:0000313" key="2">
    <source>
        <dbReference type="EMBL" id="PPR87877.1"/>
    </source>
</evidence>
<feature type="domain" description="Nucleotide-diphospho-sugar transferase" evidence="1">
    <location>
        <begin position="2"/>
        <end position="58"/>
    </location>
</feature>
<dbReference type="PANTHER" id="PTHR46038">
    <property type="entry name" value="EXPRESSED PROTEIN-RELATED"/>
    <property type="match status" value="1"/>
</dbReference>
<dbReference type="OrthoDB" id="540503at2759"/>
<evidence type="ECO:0000259" key="1">
    <source>
        <dbReference type="Pfam" id="PF03407"/>
    </source>
</evidence>
<proteinExistence type="predicted"/>
<reference evidence="2 3" key="1">
    <citation type="submission" date="2015-01" db="EMBL/GenBank/DDBJ databases">
        <title>Genome of allotetraploid Gossypium barbadense reveals genomic plasticity and fiber elongation in cotton evolution.</title>
        <authorList>
            <person name="Chen X."/>
            <person name="Liu X."/>
            <person name="Zhao B."/>
            <person name="Zheng H."/>
            <person name="Hu Y."/>
            <person name="Lu G."/>
            <person name="Yang C."/>
            <person name="Chen J."/>
            <person name="Shan C."/>
            <person name="Zhang L."/>
            <person name="Zhou Y."/>
            <person name="Wang L."/>
            <person name="Guo W."/>
            <person name="Bai Y."/>
            <person name="Ruan J."/>
            <person name="Shangguan X."/>
            <person name="Mao Y."/>
            <person name="Jiang J."/>
            <person name="Zhu Y."/>
            <person name="Lei J."/>
            <person name="Kang H."/>
            <person name="Chen S."/>
            <person name="He X."/>
            <person name="Wang R."/>
            <person name="Wang Y."/>
            <person name="Chen J."/>
            <person name="Wang L."/>
            <person name="Yu S."/>
            <person name="Wang B."/>
            <person name="Wei J."/>
            <person name="Song S."/>
            <person name="Lu X."/>
            <person name="Gao Z."/>
            <person name="Gu W."/>
            <person name="Deng X."/>
            <person name="Ma D."/>
            <person name="Wang S."/>
            <person name="Liang W."/>
            <person name="Fang L."/>
            <person name="Cai C."/>
            <person name="Zhu X."/>
            <person name="Zhou B."/>
            <person name="Zhang Y."/>
            <person name="Chen Z."/>
            <person name="Xu S."/>
            <person name="Zhu R."/>
            <person name="Wang S."/>
            <person name="Zhang T."/>
            <person name="Zhao G."/>
        </authorList>
    </citation>
    <scope>NUCLEOTIDE SEQUENCE [LARGE SCALE GENOMIC DNA]</scope>
    <source>
        <strain evidence="3">cv. Xinhai21</strain>
        <tissue evidence="2">Leaf</tissue>
    </source>
</reference>
<sequence>MDVMWLKNPFPKLNANESVDLEISGDSFIDDPQQEHNLANTGFYYVRSNNKTISLFDTSKIIGELKWSPHTACWNSWK</sequence>
<organism evidence="2 3">
    <name type="scientific">Gossypium barbadense</name>
    <name type="common">Sea Island cotton</name>
    <name type="synonym">Hibiscus barbadensis</name>
    <dbReference type="NCBI Taxonomy" id="3634"/>
    <lineage>
        <taxon>Eukaryota</taxon>
        <taxon>Viridiplantae</taxon>
        <taxon>Streptophyta</taxon>
        <taxon>Embryophyta</taxon>
        <taxon>Tracheophyta</taxon>
        <taxon>Spermatophyta</taxon>
        <taxon>Magnoliopsida</taxon>
        <taxon>eudicotyledons</taxon>
        <taxon>Gunneridae</taxon>
        <taxon>Pentapetalae</taxon>
        <taxon>rosids</taxon>
        <taxon>malvids</taxon>
        <taxon>Malvales</taxon>
        <taxon>Malvaceae</taxon>
        <taxon>Malvoideae</taxon>
        <taxon>Gossypium</taxon>
    </lineage>
</organism>
<protein>
    <recommendedName>
        <fullName evidence="1">Nucleotide-diphospho-sugar transferase domain-containing protein</fullName>
    </recommendedName>
</protein>
<dbReference type="Pfam" id="PF03407">
    <property type="entry name" value="Nucleotid_trans"/>
    <property type="match status" value="1"/>
</dbReference>
<evidence type="ECO:0000313" key="3">
    <source>
        <dbReference type="Proteomes" id="UP000239757"/>
    </source>
</evidence>
<dbReference type="PANTHER" id="PTHR46038:SF12">
    <property type="entry name" value="OS03G0731800 PROTEIN"/>
    <property type="match status" value="1"/>
</dbReference>
<dbReference type="InterPro" id="IPR044821">
    <property type="entry name" value="At1g28695/At4g15970-like"/>
</dbReference>
<dbReference type="Proteomes" id="UP000239757">
    <property type="component" value="Unassembled WGS sequence"/>
</dbReference>
<name>A0A2P5WA19_GOSBA</name>
<gene>
    <name evidence="2" type="ORF">GOBAR_AA32807</name>
</gene>
<dbReference type="AlphaFoldDB" id="A0A2P5WA19"/>
<dbReference type="InterPro" id="IPR005069">
    <property type="entry name" value="Nucl-diP-sugar_transferase"/>
</dbReference>
<dbReference type="EMBL" id="KZ668441">
    <property type="protein sequence ID" value="PPR87877.1"/>
    <property type="molecule type" value="Genomic_DNA"/>
</dbReference>
<accession>A0A2P5WA19</accession>